<name>A0ABZ0USJ7_9RICK</name>
<dbReference type="SUPFAM" id="SSF53448">
    <property type="entry name" value="Nucleotide-diphospho-sugar transferases"/>
    <property type="match status" value="1"/>
</dbReference>
<dbReference type="CDD" id="cd00761">
    <property type="entry name" value="Glyco_tranf_GTA_type"/>
    <property type="match status" value="1"/>
</dbReference>
<reference evidence="2 3" key="1">
    <citation type="submission" date="2022-10" db="EMBL/GenBank/DDBJ databases">
        <title>Host association and intracellularity evolved multiple times independently in the Rickettsiales.</title>
        <authorList>
            <person name="Castelli M."/>
            <person name="Nardi T."/>
            <person name="Gammuto L."/>
            <person name="Bellinzona G."/>
            <person name="Sabaneyeva E."/>
            <person name="Potekhin A."/>
            <person name="Serra V."/>
            <person name="Petroni G."/>
            <person name="Sassera D."/>
        </authorList>
    </citation>
    <scope>NUCLEOTIDE SEQUENCE [LARGE SCALE GENOMIC DNA]</scope>
    <source>
        <strain evidence="2 3">Kr 154-4</strain>
    </source>
</reference>
<dbReference type="InterPro" id="IPR050256">
    <property type="entry name" value="Glycosyltransferase_2"/>
</dbReference>
<accession>A0ABZ0USJ7</accession>
<keyword evidence="3" id="KW-1185">Reference proteome</keyword>
<evidence type="ECO:0000259" key="1">
    <source>
        <dbReference type="Pfam" id="PF00535"/>
    </source>
</evidence>
<feature type="domain" description="Glycosyltransferase 2-like" evidence="1">
    <location>
        <begin position="5"/>
        <end position="157"/>
    </location>
</feature>
<dbReference type="RefSeq" id="WP_323738642.1">
    <property type="nucleotide sequence ID" value="NZ_CP112932.1"/>
</dbReference>
<dbReference type="Gene3D" id="3.90.550.10">
    <property type="entry name" value="Spore Coat Polysaccharide Biosynthesis Protein SpsA, Chain A"/>
    <property type="match status" value="1"/>
</dbReference>
<sequence>MLKCSYIILIFNNENNIQKLVKSLENIVGSFRREFIFVDDGSTDNSLKILKQSIATLPKTTIILQQNIGPALSLNKAINLVDGDYVHFVQGSEILQPESTIKLINSCETMAASVAIGRSCTSFSEIKSSNRLSNIQVIPCPIKEILEYNPQTSRNVGLSASLVRLKLLEQVNGADDLVYNCNMSLSLRCAQYSKFAFINEGISITENITKSEAQSLFEAYNNLRAILNFVQTNPEFCQSYKSSLLLALSYELKSIQAKCNYYWKYLLSKCSNNISLEQIINYYEQELAKLL</sequence>
<dbReference type="Pfam" id="PF00535">
    <property type="entry name" value="Glycos_transf_2"/>
    <property type="match status" value="1"/>
</dbReference>
<evidence type="ECO:0000313" key="2">
    <source>
        <dbReference type="EMBL" id="WPY00586.1"/>
    </source>
</evidence>
<proteinExistence type="predicted"/>
<evidence type="ECO:0000313" key="3">
    <source>
        <dbReference type="Proteomes" id="UP001326613"/>
    </source>
</evidence>
<dbReference type="InterPro" id="IPR001173">
    <property type="entry name" value="Glyco_trans_2-like"/>
</dbReference>
<dbReference type="EMBL" id="CP112932">
    <property type="protein sequence ID" value="WPY00586.1"/>
    <property type="molecule type" value="Genomic_DNA"/>
</dbReference>
<gene>
    <name evidence="2" type="ORF">Trichorick_00467</name>
</gene>
<organism evidence="2 3">
    <name type="scientific">Candidatus Trichorickettsia mobilis</name>
    <dbReference type="NCBI Taxonomy" id="1346319"/>
    <lineage>
        <taxon>Bacteria</taxon>
        <taxon>Pseudomonadati</taxon>
        <taxon>Pseudomonadota</taxon>
        <taxon>Alphaproteobacteria</taxon>
        <taxon>Rickettsiales</taxon>
        <taxon>Rickettsiaceae</taxon>
        <taxon>Rickettsieae</taxon>
        <taxon>Candidatus Trichorickettsia</taxon>
    </lineage>
</organism>
<dbReference type="Proteomes" id="UP001326613">
    <property type="component" value="Chromosome"/>
</dbReference>
<dbReference type="InterPro" id="IPR029044">
    <property type="entry name" value="Nucleotide-diphossugar_trans"/>
</dbReference>
<dbReference type="PANTHER" id="PTHR48090">
    <property type="entry name" value="UNDECAPRENYL-PHOSPHATE 4-DEOXY-4-FORMAMIDO-L-ARABINOSE TRANSFERASE-RELATED"/>
    <property type="match status" value="1"/>
</dbReference>
<protein>
    <submittedName>
        <fullName evidence="2">Gycosyltransferase family 2 protein</fullName>
    </submittedName>
</protein>